<proteinExistence type="predicted"/>
<dbReference type="KEGG" id="pgg:FX982_00264"/>
<name>A0A6M8ML83_9PSED</name>
<dbReference type="EMBL" id="CP053746">
    <property type="protein sequence ID" value="QKF49345.1"/>
    <property type="molecule type" value="Genomic_DNA"/>
</dbReference>
<accession>A0A6M8ML83</accession>
<keyword evidence="2" id="KW-1185">Reference proteome</keyword>
<dbReference type="AlphaFoldDB" id="A0A6M8ML83"/>
<dbReference type="RefSeq" id="WP_172609350.1">
    <property type="nucleotide sequence ID" value="NZ_CP053746.1"/>
</dbReference>
<evidence type="ECO:0008006" key="3">
    <source>
        <dbReference type="Google" id="ProtNLM"/>
    </source>
</evidence>
<reference evidence="2" key="1">
    <citation type="submission" date="2019-12" db="EMBL/GenBank/DDBJ databases">
        <title>Endophytic bacteria associated with Panax ginseng seedlings.</title>
        <authorList>
            <person name="Park J.M."/>
            <person name="Shin R."/>
            <person name="Jo S.H."/>
        </authorList>
    </citation>
    <scope>NUCLEOTIDE SEQUENCE [LARGE SCALE GENOMIC DNA]</scope>
    <source>
        <strain evidence="2">PgKB30</strain>
    </source>
</reference>
<gene>
    <name evidence="1" type="ORF">FX982_00264</name>
</gene>
<evidence type="ECO:0000313" key="1">
    <source>
        <dbReference type="EMBL" id="QKF49345.1"/>
    </source>
</evidence>
<organism evidence="1 2">
    <name type="scientific">Pseudomonas graminis</name>
    <dbReference type="NCBI Taxonomy" id="158627"/>
    <lineage>
        <taxon>Bacteria</taxon>
        <taxon>Pseudomonadati</taxon>
        <taxon>Pseudomonadota</taxon>
        <taxon>Gammaproteobacteria</taxon>
        <taxon>Pseudomonadales</taxon>
        <taxon>Pseudomonadaceae</taxon>
        <taxon>Pseudomonas</taxon>
    </lineage>
</organism>
<dbReference type="Proteomes" id="UP000501989">
    <property type="component" value="Chromosome"/>
</dbReference>
<dbReference type="Gene3D" id="1.20.120.330">
    <property type="entry name" value="Nucleotidyltransferases domain 2"/>
    <property type="match status" value="1"/>
</dbReference>
<sequence>MTLENLLGRALESIPKDPANVERLMAAARRSLEDAKLSGMSSEGRFDMAYKSIMQGANAALQANGFRTLTSKPGHHQTMIQTLPLSIGFEPKRMIILDGLRKQRNLSDYSGDPVSEAMAEEAVA</sequence>
<evidence type="ECO:0000313" key="2">
    <source>
        <dbReference type="Proteomes" id="UP000501989"/>
    </source>
</evidence>
<protein>
    <recommendedName>
        <fullName evidence="3">DNA-binding protein</fullName>
    </recommendedName>
</protein>